<evidence type="ECO:0000313" key="1">
    <source>
        <dbReference type="EMBL" id="TNV74730.1"/>
    </source>
</evidence>
<sequence>MRMPVKECYKQHVSSEATAEKMMTKKKTVGWKVLKMMKRKMIATGSRGTSSNDECVLIVCEDMQYFKKTLEIKHYLKYSFRTCSFARDGHFKLQQLWPDSERAPHAQISILSDSKCQAVAPMASNAKCTLFISFL</sequence>
<comment type="caution">
    <text evidence="1">The sequence shown here is derived from an EMBL/GenBank/DDBJ whole genome shotgun (WGS) entry which is preliminary data.</text>
</comment>
<gene>
    <name evidence="1" type="ORF">FGO68_gene68</name>
</gene>
<evidence type="ECO:0000313" key="2">
    <source>
        <dbReference type="Proteomes" id="UP000785679"/>
    </source>
</evidence>
<accession>A0A8J8NHS5</accession>
<organism evidence="1 2">
    <name type="scientific">Halteria grandinella</name>
    <dbReference type="NCBI Taxonomy" id="5974"/>
    <lineage>
        <taxon>Eukaryota</taxon>
        <taxon>Sar</taxon>
        <taxon>Alveolata</taxon>
        <taxon>Ciliophora</taxon>
        <taxon>Intramacronucleata</taxon>
        <taxon>Spirotrichea</taxon>
        <taxon>Stichotrichia</taxon>
        <taxon>Sporadotrichida</taxon>
        <taxon>Halteriidae</taxon>
        <taxon>Halteria</taxon>
    </lineage>
</organism>
<dbReference type="Proteomes" id="UP000785679">
    <property type="component" value="Unassembled WGS sequence"/>
</dbReference>
<keyword evidence="2" id="KW-1185">Reference proteome</keyword>
<reference evidence="1" key="1">
    <citation type="submission" date="2019-06" db="EMBL/GenBank/DDBJ databases">
        <authorList>
            <person name="Zheng W."/>
        </authorList>
    </citation>
    <scope>NUCLEOTIDE SEQUENCE</scope>
    <source>
        <strain evidence="1">QDHG01</strain>
    </source>
</reference>
<dbReference type="EMBL" id="RRYP01016677">
    <property type="protein sequence ID" value="TNV74730.1"/>
    <property type="molecule type" value="Genomic_DNA"/>
</dbReference>
<proteinExistence type="predicted"/>
<dbReference type="AlphaFoldDB" id="A0A8J8NHS5"/>
<protein>
    <submittedName>
        <fullName evidence="1">Uncharacterized protein</fullName>
    </submittedName>
</protein>
<name>A0A8J8NHS5_HALGN</name>